<sequence length="70" mass="8142">MLHHVSIALDGDPTTLCSLSHMEFSTASIAMRYRRGKVYLKRFQNFSPLRYYQEPTSSFGTSMIHHRAYT</sequence>
<dbReference type="AlphaFoldDB" id="W9S7M2"/>
<accession>W9S7M2</accession>
<gene>
    <name evidence="1" type="ORF">L484_024342</name>
</gene>
<dbReference type="EMBL" id="KE345789">
    <property type="protein sequence ID" value="EXC16174.1"/>
    <property type="molecule type" value="Genomic_DNA"/>
</dbReference>
<reference evidence="2" key="1">
    <citation type="submission" date="2013-01" db="EMBL/GenBank/DDBJ databases">
        <title>Draft Genome Sequence of a Mulberry Tree, Morus notabilis C.K. Schneid.</title>
        <authorList>
            <person name="He N."/>
            <person name="Zhao S."/>
        </authorList>
    </citation>
    <scope>NUCLEOTIDE SEQUENCE</scope>
</reference>
<proteinExistence type="predicted"/>
<name>W9S7M2_9ROSA</name>
<evidence type="ECO:0000313" key="2">
    <source>
        <dbReference type="Proteomes" id="UP000030645"/>
    </source>
</evidence>
<dbReference type="Proteomes" id="UP000030645">
    <property type="component" value="Unassembled WGS sequence"/>
</dbReference>
<keyword evidence="2" id="KW-1185">Reference proteome</keyword>
<organism evidence="1 2">
    <name type="scientific">Morus notabilis</name>
    <dbReference type="NCBI Taxonomy" id="981085"/>
    <lineage>
        <taxon>Eukaryota</taxon>
        <taxon>Viridiplantae</taxon>
        <taxon>Streptophyta</taxon>
        <taxon>Embryophyta</taxon>
        <taxon>Tracheophyta</taxon>
        <taxon>Spermatophyta</taxon>
        <taxon>Magnoliopsida</taxon>
        <taxon>eudicotyledons</taxon>
        <taxon>Gunneridae</taxon>
        <taxon>Pentapetalae</taxon>
        <taxon>rosids</taxon>
        <taxon>fabids</taxon>
        <taxon>Rosales</taxon>
        <taxon>Moraceae</taxon>
        <taxon>Moreae</taxon>
        <taxon>Morus</taxon>
    </lineage>
</organism>
<evidence type="ECO:0000313" key="1">
    <source>
        <dbReference type="EMBL" id="EXC16174.1"/>
    </source>
</evidence>
<protein>
    <submittedName>
        <fullName evidence="1">Uncharacterized protein</fullName>
    </submittedName>
</protein>